<dbReference type="RefSeq" id="WP_344479902.1">
    <property type="nucleotide sequence ID" value="NZ_BAAAQX010000014.1"/>
</dbReference>
<name>A0ABN3CKZ7_9ACTN</name>
<keyword evidence="2" id="KW-1185">Reference proteome</keyword>
<reference evidence="1 2" key="1">
    <citation type="journal article" date="2019" name="Int. J. Syst. Evol. Microbiol.">
        <title>The Global Catalogue of Microorganisms (GCM) 10K type strain sequencing project: providing services to taxonomists for standard genome sequencing and annotation.</title>
        <authorList>
            <consortium name="The Broad Institute Genomics Platform"/>
            <consortium name="The Broad Institute Genome Sequencing Center for Infectious Disease"/>
            <person name="Wu L."/>
            <person name="Ma J."/>
        </authorList>
    </citation>
    <scope>NUCLEOTIDE SEQUENCE [LARGE SCALE GENOMIC DNA]</scope>
    <source>
        <strain evidence="1 2">JCM 16114</strain>
    </source>
</reference>
<evidence type="ECO:0000313" key="2">
    <source>
        <dbReference type="Proteomes" id="UP001499843"/>
    </source>
</evidence>
<dbReference type="EMBL" id="BAAAQX010000014">
    <property type="protein sequence ID" value="GAA2209900.1"/>
    <property type="molecule type" value="Genomic_DNA"/>
</dbReference>
<dbReference type="Gene3D" id="3.40.50.1000">
    <property type="entry name" value="HAD superfamily/HAD-like"/>
    <property type="match status" value="1"/>
</dbReference>
<dbReference type="InterPro" id="IPR023214">
    <property type="entry name" value="HAD_sf"/>
</dbReference>
<comment type="caution">
    <text evidence="1">The sequence shown here is derived from an EMBL/GenBank/DDBJ whole genome shotgun (WGS) entry which is preliminary data.</text>
</comment>
<evidence type="ECO:0008006" key="3">
    <source>
        <dbReference type="Google" id="ProtNLM"/>
    </source>
</evidence>
<organism evidence="1 2">
    <name type="scientific">Nonomuraea monospora</name>
    <dbReference type="NCBI Taxonomy" id="568818"/>
    <lineage>
        <taxon>Bacteria</taxon>
        <taxon>Bacillati</taxon>
        <taxon>Actinomycetota</taxon>
        <taxon>Actinomycetes</taxon>
        <taxon>Streptosporangiales</taxon>
        <taxon>Streptosporangiaceae</taxon>
        <taxon>Nonomuraea</taxon>
    </lineage>
</organism>
<sequence length="141" mass="15647">MRVNVPLLELLREIRALASIVVATDNMDCFAETFRRLRGGRRPTGRGSTETLAWWASDCDDLISSSDVAVLKDEDAARFFMPWLSRHGMTFRDALLIDDSTSCCAAFREQGGTALRWRMGDDDLSGVATVLNGWLGHAPKP</sequence>
<gene>
    <name evidence="1" type="ORF">GCM10009850_053590</name>
</gene>
<evidence type="ECO:0000313" key="1">
    <source>
        <dbReference type="EMBL" id="GAA2209900.1"/>
    </source>
</evidence>
<protein>
    <recommendedName>
        <fullName evidence="3">FCP1 homology domain-containing protein</fullName>
    </recommendedName>
</protein>
<proteinExistence type="predicted"/>
<dbReference type="Proteomes" id="UP001499843">
    <property type="component" value="Unassembled WGS sequence"/>
</dbReference>
<accession>A0ABN3CKZ7</accession>